<evidence type="ECO:0000313" key="9">
    <source>
        <dbReference type="EMBL" id="CAB3987941.1"/>
    </source>
</evidence>
<dbReference type="EMBL" id="CACRXK020001255">
    <property type="protein sequence ID" value="CAB3987941.1"/>
    <property type="molecule type" value="Genomic_DNA"/>
</dbReference>
<evidence type="ECO:0000256" key="3">
    <source>
        <dbReference type="ARBA" id="ARBA00022679"/>
    </source>
</evidence>
<evidence type="ECO:0000256" key="1">
    <source>
        <dbReference type="ARBA" id="ARBA00005755"/>
    </source>
</evidence>
<dbReference type="PANTHER" id="PTHR33568">
    <property type="entry name" value="DNA POLYMERASE"/>
    <property type="match status" value="1"/>
</dbReference>
<dbReference type="SUPFAM" id="SSF53098">
    <property type="entry name" value="Ribonuclease H-like"/>
    <property type="match status" value="2"/>
</dbReference>
<dbReference type="Gene3D" id="3.30.420.10">
    <property type="entry name" value="Ribonuclease H-like superfamily/Ribonuclease H"/>
    <property type="match status" value="2"/>
</dbReference>
<dbReference type="Gene3D" id="3.40.960.10">
    <property type="entry name" value="VSR Endonuclease"/>
    <property type="match status" value="1"/>
</dbReference>
<keyword evidence="3" id="KW-0808">Transferase</keyword>
<dbReference type="GO" id="GO:0000166">
    <property type="term" value="F:nucleotide binding"/>
    <property type="evidence" value="ECO:0007669"/>
    <property type="project" value="InterPro"/>
</dbReference>
<dbReference type="SUPFAM" id="SSF56672">
    <property type="entry name" value="DNA/RNA polymerases"/>
    <property type="match status" value="1"/>
</dbReference>
<sequence length="1466" mass="170122">MPRERLTTERVLAEFERVIQSNRHFHLNESVDVNIVHVEMPHGGKHTKRAEINLEKHLMKKRSIIRIRNNDQLCLARALVVAKAKIDNDPQYTSIVDHRRAMQVRLARELHQNAAVPLGPCGLDEVKQFQTYLSSYQINIVSKDHQNALIYTGPDQEKRIYLYLHDNHYDVITKMPGFFERSYYCHTCKKAYDHREDHLCPNACQCCRFPDCPIESWVHCSDCNRMFKSQACFDRHKQSSGKSICATMIKCPDCHRLIKRGPRDPEKHHCGMTKCLICKEYTRPGDHRCYMQPVEKRNEGLSDSDDSSEHPEDDVTEGGYDQMLFFDFECRQENGNHEPNLCVIQNEAGDEWYLRENGVKYDVIVRGAKVLSLSVDMFKIKFIDSLNFIPMRLADFPKTFGIDELAKGYFPHLFNKKENENYVGPIPPTPYYNPNGMSPAAKEKFLDWHRNLKDNEYVFNFKEEILAYCRSDVDILRRCCLEFRELFRNVTDIDPFEKCLTIASACNLVYRTNYLEENTIAIIPPRGYCPENVQSLLAQKWLSYTAERNEIDIQHNRNGGEKRVGRYLLDGYHEETHTAYEVHGCFWHGCINCYTRDTMNPVKGKTMHDLRQTTAEKTEYLKNQGYNVVEVWECGIKRELADDEDMRHYFDNYDGVDSLEPRDALYGGRTNASRLYHECEDDEKIRYVDFTSLYPFFSRIDEINVLDAGLFVRSSEPEKTFYMEWLMKQDAYTLHRPMRRHFKRNRVIVGGIDQQWQMDLADMQSMQKFNDGYRYLLVCIDVFSKYAWVVPLKNKTGPTLVEAFKVILASGRKPEKIMTDQGYPGKFNSWIVGDTSGVETTILVPKSLFKQVDVFLKGKQVTQATGTYAYRAYLETLLNYGPSAKDSQLTAALYYKDTAGKMDVADPTVAGGNGNAGLRARYVFSKASGTVEMTGPIFSNIFMSERLLLSYVDLKVILNRSSDEFCLMASEDDADFRVKLTDAYLKIRKVKINPSISVAHEIALKKGPAIYPIRRVECKSFIVPAGNPSLRKDNLFNGLVPKTVVFGMVESDAFNGALKKNPYNFQHFSVSSIGITVNGEEMPFKPLQLSYGTAPKYIEAFTTLFSATSCLRRSRDILTDSKRVTAKSFMNLFARYHSIKRRQDTARTDFCVYINSVIIRHGLLLIKICIRCTTDAAHRTSYVVIFSSIDTNKDLSGEPNGEELSVYEKYHNQNIKRNQLHMINSGLDKYRSEDTDATCYDGTFKHPLTGNARRYVLGDRFHNAANPQKSPLCDYHDINLLRQSNMIKTRYQECENNRKNTRRPRSSCIQEFGTHFFYNYLMDYFQNEDIVKRQRQLDKYRSEDTDATCYDGTFKHPLTGNARRYVLGDRFHNAANPQKSPLCDYHDINLLRQSNMIKTRYQECENNRKNTRRPRSSCIQEFGTHFFYNYLMDYFQNEDIVKRQRQLVSANLKPNQELKRDNVLLL</sequence>
<dbReference type="GO" id="GO:0015074">
    <property type="term" value="P:DNA integration"/>
    <property type="evidence" value="ECO:0007669"/>
    <property type="project" value="InterPro"/>
</dbReference>
<keyword evidence="7" id="KW-0238">DNA-binding</keyword>
<evidence type="ECO:0000313" key="10">
    <source>
        <dbReference type="Proteomes" id="UP001152795"/>
    </source>
</evidence>
<dbReference type="PROSITE" id="PS50994">
    <property type="entry name" value="INTEGRASE"/>
    <property type="match status" value="1"/>
</dbReference>
<keyword evidence="6" id="KW-0239">DNA-directed DNA polymerase</keyword>
<dbReference type="InterPro" id="IPR004868">
    <property type="entry name" value="DNA-dir_DNA_pol_B_mt/vir"/>
</dbReference>
<dbReference type="OrthoDB" id="5871067at2759"/>
<dbReference type="InterPro" id="IPR036397">
    <property type="entry name" value="RNaseH_sf"/>
</dbReference>
<dbReference type="EC" id="2.7.7.7" evidence="2"/>
<dbReference type="Proteomes" id="UP001152795">
    <property type="component" value="Unassembled WGS sequence"/>
</dbReference>
<dbReference type="GO" id="GO:0003677">
    <property type="term" value="F:DNA binding"/>
    <property type="evidence" value="ECO:0007669"/>
    <property type="project" value="UniProtKB-KW"/>
</dbReference>
<dbReference type="GO" id="GO:0006260">
    <property type="term" value="P:DNA replication"/>
    <property type="evidence" value="ECO:0007669"/>
    <property type="project" value="UniProtKB-KW"/>
</dbReference>
<reference evidence="9" key="1">
    <citation type="submission" date="2020-04" db="EMBL/GenBank/DDBJ databases">
        <authorList>
            <person name="Alioto T."/>
            <person name="Alioto T."/>
            <person name="Gomez Garrido J."/>
        </authorList>
    </citation>
    <scope>NUCLEOTIDE SEQUENCE</scope>
    <source>
        <strain evidence="9">A484AB</strain>
    </source>
</reference>
<name>A0A6S7GTP9_PARCT</name>
<evidence type="ECO:0000256" key="5">
    <source>
        <dbReference type="ARBA" id="ARBA00022705"/>
    </source>
</evidence>
<dbReference type="InterPro" id="IPR011335">
    <property type="entry name" value="Restrct_endonuc-II-like"/>
</dbReference>
<accession>A0A6S7GTP9</accession>
<gene>
    <name evidence="9" type="ORF">PACLA_8A010684</name>
</gene>
<keyword evidence="4" id="KW-0548">Nucleotidyltransferase</keyword>
<evidence type="ECO:0000256" key="8">
    <source>
        <dbReference type="ARBA" id="ARBA00049244"/>
    </source>
</evidence>
<comment type="similarity">
    <text evidence="1">Belongs to the DNA polymerase type-B family.</text>
</comment>
<dbReference type="GO" id="GO:0003887">
    <property type="term" value="F:DNA-directed DNA polymerase activity"/>
    <property type="evidence" value="ECO:0007669"/>
    <property type="project" value="UniProtKB-KW"/>
</dbReference>
<organism evidence="9 10">
    <name type="scientific">Paramuricea clavata</name>
    <name type="common">Red gorgonian</name>
    <name type="synonym">Violescent sea-whip</name>
    <dbReference type="NCBI Taxonomy" id="317549"/>
    <lineage>
        <taxon>Eukaryota</taxon>
        <taxon>Metazoa</taxon>
        <taxon>Cnidaria</taxon>
        <taxon>Anthozoa</taxon>
        <taxon>Octocorallia</taxon>
        <taxon>Malacalcyonacea</taxon>
        <taxon>Plexauridae</taxon>
        <taxon>Paramuricea</taxon>
    </lineage>
</organism>
<keyword evidence="10" id="KW-1185">Reference proteome</keyword>
<dbReference type="GO" id="GO:0006281">
    <property type="term" value="P:DNA repair"/>
    <property type="evidence" value="ECO:0007669"/>
    <property type="project" value="UniProtKB-ARBA"/>
</dbReference>
<comment type="caution">
    <text evidence="9">The sequence shown here is derived from an EMBL/GenBank/DDBJ whole genome shotgun (WGS) entry which is preliminary data.</text>
</comment>
<dbReference type="InterPro" id="IPR012337">
    <property type="entry name" value="RNaseH-like_sf"/>
</dbReference>
<dbReference type="InterPro" id="IPR001584">
    <property type="entry name" value="Integrase_cat-core"/>
</dbReference>
<dbReference type="InterPro" id="IPR043502">
    <property type="entry name" value="DNA/RNA_pol_sf"/>
</dbReference>
<dbReference type="PANTHER" id="PTHR33568:SF3">
    <property type="entry name" value="DNA-DIRECTED DNA POLYMERASE"/>
    <property type="match status" value="1"/>
</dbReference>
<evidence type="ECO:0000256" key="2">
    <source>
        <dbReference type="ARBA" id="ARBA00012417"/>
    </source>
</evidence>
<protein>
    <recommendedName>
        <fullName evidence="2">DNA-directed DNA polymerase</fullName>
        <ecNumber evidence="2">2.7.7.7</ecNumber>
    </recommendedName>
</protein>
<evidence type="ECO:0000256" key="6">
    <source>
        <dbReference type="ARBA" id="ARBA00022932"/>
    </source>
</evidence>
<comment type="catalytic activity">
    <reaction evidence="8">
        <text>DNA(n) + a 2'-deoxyribonucleoside 5'-triphosphate = DNA(n+1) + diphosphate</text>
        <dbReference type="Rhea" id="RHEA:22508"/>
        <dbReference type="Rhea" id="RHEA-COMP:17339"/>
        <dbReference type="Rhea" id="RHEA-COMP:17340"/>
        <dbReference type="ChEBI" id="CHEBI:33019"/>
        <dbReference type="ChEBI" id="CHEBI:61560"/>
        <dbReference type="ChEBI" id="CHEBI:173112"/>
        <dbReference type="EC" id="2.7.7.7"/>
    </reaction>
</comment>
<dbReference type="Pfam" id="PF03175">
    <property type="entry name" value="DNA_pol_B_2"/>
    <property type="match status" value="1"/>
</dbReference>
<dbReference type="SUPFAM" id="SSF52980">
    <property type="entry name" value="Restriction endonuclease-like"/>
    <property type="match status" value="1"/>
</dbReference>
<proteinExistence type="inferred from homology"/>
<keyword evidence="5" id="KW-0235">DNA replication</keyword>
<evidence type="ECO:0000256" key="4">
    <source>
        <dbReference type="ARBA" id="ARBA00022695"/>
    </source>
</evidence>
<evidence type="ECO:0000256" key="7">
    <source>
        <dbReference type="ARBA" id="ARBA00023125"/>
    </source>
</evidence>